<dbReference type="AlphaFoldDB" id="A0A974XJA0"/>
<evidence type="ECO:0000256" key="1">
    <source>
        <dbReference type="ARBA" id="ARBA00023125"/>
    </source>
</evidence>
<dbReference type="GO" id="GO:0003677">
    <property type="term" value="F:DNA binding"/>
    <property type="evidence" value="ECO:0007669"/>
    <property type="project" value="UniProtKB-UniRule"/>
</dbReference>
<dbReference type="SUPFAM" id="SSF46689">
    <property type="entry name" value="Homeodomain-like"/>
    <property type="match status" value="1"/>
</dbReference>
<keyword evidence="5" id="KW-1185">Reference proteome</keyword>
<dbReference type="RefSeq" id="WP_207300758.1">
    <property type="nucleotide sequence ID" value="NZ_CP071444.1"/>
</dbReference>
<feature type="DNA-binding region" description="H-T-H motif" evidence="2">
    <location>
        <begin position="30"/>
        <end position="49"/>
    </location>
</feature>
<sequence length="223" mass="25898">MKSHRYGKNKQFILDTAYSLFNEKGYKKTTMRDIAGRSGGSLGSITYYFKKKADIAKALYLEFSKNFYTQIRRIYSKLDLNTIEADTVYLCTSVLVEVSNPKLIRFMFDVSQEGLLTDIMKDTIFMQFARKNEYLKLNKDNESLMVESLFYIGMYQQLVVGIKSGLIHDVDKAIYIFNVQHLQQLGFSNTEINAILKTVLPICHAIKVEEEDIFDITLQYPYF</sequence>
<dbReference type="EMBL" id="CP071444">
    <property type="protein sequence ID" value="QSX09423.1"/>
    <property type="molecule type" value="Genomic_DNA"/>
</dbReference>
<gene>
    <name evidence="4" type="ORF">J0B03_04990</name>
</gene>
<dbReference type="Proteomes" id="UP000663499">
    <property type="component" value="Chromosome"/>
</dbReference>
<evidence type="ECO:0000259" key="3">
    <source>
        <dbReference type="PROSITE" id="PS50977"/>
    </source>
</evidence>
<evidence type="ECO:0000313" key="5">
    <source>
        <dbReference type="Proteomes" id="UP000663499"/>
    </source>
</evidence>
<dbReference type="PANTHER" id="PTHR43479">
    <property type="entry name" value="ACREF/ENVCD OPERON REPRESSOR-RELATED"/>
    <property type="match status" value="1"/>
</dbReference>
<name>A0A974XJA0_9FIRM</name>
<dbReference type="InterPro" id="IPR050624">
    <property type="entry name" value="HTH-type_Tx_Regulator"/>
</dbReference>
<proteinExistence type="predicted"/>
<dbReference type="PRINTS" id="PR00455">
    <property type="entry name" value="HTHTETR"/>
</dbReference>
<accession>A0A974XJA0</accession>
<dbReference type="Pfam" id="PF00440">
    <property type="entry name" value="TetR_N"/>
    <property type="match status" value="1"/>
</dbReference>
<dbReference type="Gene3D" id="1.10.357.10">
    <property type="entry name" value="Tetracycline Repressor, domain 2"/>
    <property type="match status" value="1"/>
</dbReference>
<dbReference type="PANTHER" id="PTHR43479:SF11">
    <property type="entry name" value="ACREF_ENVCD OPERON REPRESSOR-RELATED"/>
    <property type="match status" value="1"/>
</dbReference>
<keyword evidence="1 2" id="KW-0238">DNA-binding</keyword>
<evidence type="ECO:0000256" key="2">
    <source>
        <dbReference type="PROSITE-ProRule" id="PRU00335"/>
    </source>
</evidence>
<feature type="domain" description="HTH tetR-type" evidence="3">
    <location>
        <begin position="7"/>
        <end position="67"/>
    </location>
</feature>
<dbReference type="PROSITE" id="PS50977">
    <property type="entry name" value="HTH_TETR_2"/>
    <property type="match status" value="1"/>
</dbReference>
<dbReference type="InterPro" id="IPR009057">
    <property type="entry name" value="Homeodomain-like_sf"/>
</dbReference>
<organism evidence="4 5">
    <name type="scientific">Alkalibacter rhizosphaerae</name>
    <dbReference type="NCBI Taxonomy" id="2815577"/>
    <lineage>
        <taxon>Bacteria</taxon>
        <taxon>Bacillati</taxon>
        <taxon>Bacillota</taxon>
        <taxon>Clostridia</taxon>
        <taxon>Eubacteriales</taxon>
        <taxon>Eubacteriaceae</taxon>
        <taxon>Alkalibacter</taxon>
    </lineage>
</organism>
<protein>
    <submittedName>
        <fullName evidence="4">TetR/AcrR family transcriptional regulator</fullName>
    </submittedName>
</protein>
<dbReference type="InterPro" id="IPR001647">
    <property type="entry name" value="HTH_TetR"/>
</dbReference>
<evidence type="ECO:0000313" key="4">
    <source>
        <dbReference type="EMBL" id="QSX09423.1"/>
    </source>
</evidence>
<dbReference type="KEGG" id="alka:J0B03_04990"/>
<reference evidence="4" key="1">
    <citation type="submission" date="2021-03" db="EMBL/GenBank/DDBJ databases">
        <title>Alkalibacter marinus sp. nov., isolated from tidal flat sediment.</title>
        <authorList>
            <person name="Namirimu T."/>
            <person name="Yang J.-A."/>
            <person name="Yang S.-H."/>
            <person name="Kim Y.-J."/>
            <person name="Kwon K.K."/>
        </authorList>
    </citation>
    <scope>NUCLEOTIDE SEQUENCE</scope>
    <source>
        <strain evidence="4">ES005</strain>
    </source>
</reference>